<keyword evidence="3" id="KW-1185">Reference proteome</keyword>
<dbReference type="GO" id="GO:0006950">
    <property type="term" value="P:response to stress"/>
    <property type="evidence" value="ECO:0007669"/>
    <property type="project" value="TreeGrafter"/>
</dbReference>
<dbReference type="InterPro" id="IPR039422">
    <property type="entry name" value="MarR/SlyA-like"/>
</dbReference>
<protein>
    <submittedName>
        <fullName evidence="2">DNA-binding MarR family transcriptional regulator</fullName>
    </submittedName>
</protein>
<dbReference type="EMBL" id="PVZG01000017">
    <property type="protein sequence ID" value="PRY22316.1"/>
    <property type="molecule type" value="Genomic_DNA"/>
</dbReference>
<comment type="caution">
    <text evidence="2">The sequence shown here is derived from an EMBL/GenBank/DDBJ whole genome shotgun (WGS) entry which is preliminary data.</text>
</comment>
<proteinExistence type="predicted"/>
<organism evidence="2 3">
    <name type="scientific">Pseudosporangium ferrugineum</name>
    <dbReference type="NCBI Taxonomy" id="439699"/>
    <lineage>
        <taxon>Bacteria</taxon>
        <taxon>Bacillati</taxon>
        <taxon>Actinomycetota</taxon>
        <taxon>Actinomycetes</taxon>
        <taxon>Micromonosporales</taxon>
        <taxon>Micromonosporaceae</taxon>
        <taxon>Pseudosporangium</taxon>
    </lineage>
</organism>
<dbReference type="InterPro" id="IPR000835">
    <property type="entry name" value="HTH_MarR-typ"/>
</dbReference>
<dbReference type="OrthoDB" id="5432081at2"/>
<dbReference type="PANTHER" id="PTHR33164">
    <property type="entry name" value="TRANSCRIPTIONAL REGULATOR, MARR FAMILY"/>
    <property type="match status" value="1"/>
</dbReference>
<feature type="domain" description="HTH marR-type" evidence="1">
    <location>
        <begin position="26"/>
        <end position="123"/>
    </location>
</feature>
<dbReference type="Proteomes" id="UP000239209">
    <property type="component" value="Unassembled WGS sequence"/>
</dbReference>
<dbReference type="Gene3D" id="1.10.10.10">
    <property type="entry name" value="Winged helix-like DNA-binding domain superfamily/Winged helix DNA-binding domain"/>
    <property type="match status" value="1"/>
</dbReference>
<accession>A0A2T0RM94</accession>
<dbReference type="GO" id="GO:0003700">
    <property type="term" value="F:DNA-binding transcription factor activity"/>
    <property type="evidence" value="ECO:0007669"/>
    <property type="project" value="InterPro"/>
</dbReference>
<dbReference type="SUPFAM" id="SSF46785">
    <property type="entry name" value="Winged helix' DNA-binding domain"/>
    <property type="match status" value="1"/>
</dbReference>
<evidence type="ECO:0000259" key="1">
    <source>
        <dbReference type="SMART" id="SM00347"/>
    </source>
</evidence>
<dbReference type="PANTHER" id="PTHR33164:SF99">
    <property type="entry name" value="MARR FAMILY REGULATORY PROTEIN"/>
    <property type="match status" value="1"/>
</dbReference>
<evidence type="ECO:0000313" key="2">
    <source>
        <dbReference type="EMBL" id="PRY22316.1"/>
    </source>
</evidence>
<gene>
    <name evidence="2" type="ORF">CLV70_11719</name>
</gene>
<dbReference type="SMART" id="SM00347">
    <property type="entry name" value="HTH_MARR"/>
    <property type="match status" value="1"/>
</dbReference>
<dbReference type="AlphaFoldDB" id="A0A2T0RM94"/>
<sequence length="147" mass="16570">MTADVSAAWQAYQRMRVQLNGRINRELTRSTGLSEADFDILFFLEQSGESSVTSLALRCGLEWEKSRLSHQLRRMEQRGLVVKEAPGAVIRLTDRGREQIAAARACHEAAVRRYFGDVLNAEQLAALTAISDQVVARLTEDRHATRR</sequence>
<dbReference type="GO" id="GO:0003677">
    <property type="term" value="F:DNA binding"/>
    <property type="evidence" value="ECO:0007669"/>
    <property type="project" value="UniProtKB-KW"/>
</dbReference>
<keyword evidence="2" id="KW-0238">DNA-binding</keyword>
<dbReference type="InterPro" id="IPR036388">
    <property type="entry name" value="WH-like_DNA-bd_sf"/>
</dbReference>
<name>A0A2T0RM94_9ACTN</name>
<dbReference type="Pfam" id="PF12802">
    <property type="entry name" value="MarR_2"/>
    <property type="match status" value="1"/>
</dbReference>
<reference evidence="2 3" key="1">
    <citation type="submission" date="2018-03" db="EMBL/GenBank/DDBJ databases">
        <title>Genomic Encyclopedia of Archaeal and Bacterial Type Strains, Phase II (KMG-II): from individual species to whole genera.</title>
        <authorList>
            <person name="Goeker M."/>
        </authorList>
    </citation>
    <scope>NUCLEOTIDE SEQUENCE [LARGE SCALE GENOMIC DNA]</scope>
    <source>
        <strain evidence="2 3">DSM 45348</strain>
    </source>
</reference>
<evidence type="ECO:0000313" key="3">
    <source>
        <dbReference type="Proteomes" id="UP000239209"/>
    </source>
</evidence>
<dbReference type="InterPro" id="IPR036390">
    <property type="entry name" value="WH_DNA-bd_sf"/>
</dbReference>
<dbReference type="RefSeq" id="WP_106129887.1">
    <property type="nucleotide sequence ID" value="NZ_PVZG01000017.1"/>
</dbReference>